<sequence>MQSKKTGIFSNPKPAPVLENRPLQPFVLVFLVEVFVSTNHRGTSPKRASSELLKDTKTLLGPPHFGQHAPSTPQPATRASRQHTETSISFARSPSVFVLSLFYSYSYFRHYPYSETERISFVSLTPLSSPQR</sequence>
<gene>
    <name evidence="2" type="ORF">H0G86_003651</name>
</gene>
<dbReference type="Proteomes" id="UP000826661">
    <property type="component" value="Chromosome II"/>
</dbReference>
<feature type="compositionally biased region" description="Basic and acidic residues" evidence="1">
    <location>
        <begin position="48"/>
        <end position="57"/>
    </location>
</feature>
<feature type="compositionally biased region" description="Polar residues" evidence="1">
    <location>
        <begin position="69"/>
        <end position="85"/>
    </location>
</feature>
<protein>
    <submittedName>
        <fullName evidence="2">Uncharacterized protein</fullName>
    </submittedName>
</protein>
<dbReference type="EMBL" id="CP075865">
    <property type="protein sequence ID" value="QYS96404.1"/>
    <property type="molecule type" value="Genomic_DNA"/>
</dbReference>
<proteinExistence type="predicted"/>
<reference evidence="2 3" key="1">
    <citation type="journal article" date="2021" name="BMC Genomics">
        <title>Telomere-to-telomere genome assembly of asparaginase-producing Trichoderma simmonsii.</title>
        <authorList>
            <person name="Chung D."/>
            <person name="Kwon Y.M."/>
            <person name="Yang Y."/>
        </authorList>
    </citation>
    <scope>NUCLEOTIDE SEQUENCE [LARGE SCALE GENOMIC DNA]</scope>
    <source>
        <strain evidence="2 3">GH-Sj1</strain>
    </source>
</reference>
<name>A0A8G0PEM5_9HYPO</name>
<evidence type="ECO:0000256" key="1">
    <source>
        <dbReference type="SAM" id="MobiDB-lite"/>
    </source>
</evidence>
<evidence type="ECO:0000313" key="3">
    <source>
        <dbReference type="Proteomes" id="UP000826661"/>
    </source>
</evidence>
<evidence type="ECO:0000313" key="2">
    <source>
        <dbReference type="EMBL" id="QYS96404.1"/>
    </source>
</evidence>
<feature type="region of interest" description="Disordered" evidence="1">
    <location>
        <begin position="41"/>
        <end position="85"/>
    </location>
</feature>
<dbReference type="AlphaFoldDB" id="A0A8G0PEM5"/>
<keyword evidence="3" id="KW-1185">Reference proteome</keyword>
<organism evidence="2 3">
    <name type="scientific">Trichoderma simmonsii</name>
    <dbReference type="NCBI Taxonomy" id="1491479"/>
    <lineage>
        <taxon>Eukaryota</taxon>
        <taxon>Fungi</taxon>
        <taxon>Dikarya</taxon>
        <taxon>Ascomycota</taxon>
        <taxon>Pezizomycotina</taxon>
        <taxon>Sordariomycetes</taxon>
        <taxon>Hypocreomycetidae</taxon>
        <taxon>Hypocreales</taxon>
        <taxon>Hypocreaceae</taxon>
        <taxon>Trichoderma</taxon>
    </lineage>
</organism>
<accession>A0A8G0PEM5</accession>